<gene>
    <name evidence="2" type="ORF">GF339_02050</name>
</gene>
<organism evidence="2 3">
    <name type="scientific">candidate division KSB3 bacterium</name>
    <dbReference type="NCBI Taxonomy" id="2044937"/>
    <lineage>
        <taxon>Bacteria</taxon>
        <taxon>candidate division KSB3</taxon>
    </lineage>
</organism>
<dbReference type="EMBL" id="WJJP01000057">
    <property type="protein sequence ID" value="MBD3323334.1"/>
    <property type="molecule type" value="Genomic_DNA"/>
</dbReference>
<evidence type="ECO:0000256" key="1">
    <source>
        <dbReference type="SAM" id="Phobius"/>
    </source>
</evidence>
<sequence length="95" mass="10523">MKTLRRRVKRLTLTLGLVVFCGICYASYVKSHALLSGKVGGILTWSLAALVLPAIDTMPAWLWVSLLGAALYLWYKHTLIMSVIYGMLAGIYFAT</sequence>
<keyword evidence="1" id="KW-0812">Transmembrane</keyword>
<protein>
    <submittedName>
        <fullName evidence="2">Uncharacterized protein</fullName>
    </submittedName>
</protein>
<name>A0A9D5JSA4_9BACT</name>
<reference evidence="2" key="1">
    <citation type="submission" date="2019-11" db="EMBL/GenBank/DDBJ databases">
        <title>Microbial mats filling the niche in hypersaline microbial mats.</title>
        <authorList>
            <person name="Wong H.L."/>
            <person name="Macleod F.I."/>
            <person name="White R.A. III"/>
            <person name="Burns B.P."/>
        </authorList>
    </citation>
    <scope>NUCLEOTIDE SEQUENCE</scope>
    <source>
        <strain evidence="2">Rbin_158</strain>
    </source>
</reference>
<feature type="transmembrane region" description="Helical" evidence="1">
    <location>
        <begin position="71"/>
        <end position="94"/>
    </location>
</feature>
<evidence type="ECO:0000313" key="3">
    <source>
        <dbReference type="Proteomes" id="UP000649604"/>
    </source>
</evidence>
<dbReference type="AlphaFoldDB" id="A0A9D5JSA4"/>
<dbReference type="Proteomes" id="UP000649604">
    <property type="component" value="Unassembled WGS sequence"/>
</dbReference>
<evidence type="ECO:0000313" key="2">
    <source>
        <dbReference type="EMBL" id="MBD3323334.1"/>
    </source>
</evidence>
<proteinExistence type="predicted"/>
<keyword evidence="1" id="KW-1133">Transmembrane helix</keyword>
<keyword evidence="1" id="KW-0472">Membrane</keyword>
<comment type="caution">
    <text evidence="2">The sequence shown here is derived from an EMBL/GenBank/DDBJ whole genome shotgun (WGS) entry which is preliminary data.</text>
</comment>
<accession>A0A9D5JSA4</accession>
<feature type="transmembrane region" description="Helical" evidence="1">
    <location>
        <begin position="42"/>
        <end position="64"/>
    </location>
</feature>